<accession>M3AVL0</accession>
<dbReference type="EMBL" id="KB456268">
    <property type="protein sequence ID" value="EMF10101.1"/>
    <property type="molecule type" value="Genomic_DNA"/>
</dbReference>
<reference evidence="7 8" key="1">
    <citation type="journal article" date="2012" name="PLoS Pathog.">
        <title>Diverse lifestyles and strategies of plant pathogenesis encoded in the genomes of eighteen Dothideomycetes fungi.</title>
        <authorList>
            <person name="Ohm R.A."/>
            <person name="Feau N."/>
            <person name="Henrissat B."/>
            <person name="Schoch C.L."/>
            <person name="Horwitz B.A."/>
            <person name="Barry K.W."/>
            <person name="Condon B.J."/>
            <person name="Copeland A.C."/>
            <person name="Dhillon B."/>
            <person name="Glaser F."/>
            <person name="Hesse C.N."/>
            <person name="Kosti I."/>
            <person name="LaButti K."/>
            <person name="Lindquist E.A."/>
            <person name="Lucas S."/>
            <person name="Salamov A.A."/>
            <person name="Bradshaw R.E."/>
            <person name="Ciuffetti L."/>
            <person name="Hamelin R.C."/>
            <person name="Kema G.H.J."/>
            <person name="Lawrence C."/>
            <person name="Scott J.A."/>
            <person name="Spatafora J.W."/>
            <person name="Turgeon B.G."/>
            <person name="de Wit P.J.G.M."/>
            <person name="Zhong S."/>
            <person name="Goodwin S.B."/>
            <person name="Grigoriev I.V."/>
        </authorList>
    </citation>
    <scope>NUCLEOTIDE SEQUENCE [LARGE SCALE GENOMIC DNA]</scope>
    <source>
        <strain evidence="7 8">SO2202</strain>
    </source>
</reference>
<comment type="catalytic activity">
    <reaction evidence="5">
        <text>diphthine-[translation elongation factor 2] + NH4(+) + ATP = diphthamide-[translation elongation factor 2] + AMP + diphosphate + H(+)</text>
        <dbReference type="Rhea" id="RHEA:19753"/>
        <dbReference type="Rhea" id="RHEA-COMP:10172"/>
        <dbReference type="Rhea" id="RHEA-COMP:10174"/>
        <dbReference type="ChEBI" id="CHEBI:15378"/>
        <dbReference type="ChEBI" id="CHEBI:16692"/>
        <dbReference type="ChEBI" id="CHEBI:28938"/>
        <dbReference type="ChEBI" id="CHEBI:30616"/>
        <dbReference type="ChEBI" id="CHEBI:33019"/>
        <dbReference type="ChEBI" id="CHEBI:82696"/>
        <dbReference type="ChEBI" id="CHEBI:456215"/>
        <dbReference type="EC" id="6.3.1.14"/>
    </reaction>
</comment>
<dbReference type="SUPFAM" id="SSF55298">
    <property type="entry name" value="YjgF-like"/>
    <property type="match status" value="2"/>
</dbReference>
<dbReference type="AlphaFoldDB" id="M3AVL0"/>
<feature type="domain" description="Diphthamide synthase" evidence="6">
    <location>
        <begin position="36"/>
        <end position="193"/>
    </location>
</feature>
<dbReference type="STRING" id="692275.M3AVL0"/>
<dbReference type="Gene3D" id="3.40.50.620">
    <property type="entry name" value="HUPs"/>
    <property type="match status" value="1"/>
</dbReference>
<dbReference type="InterPro" id="IPR035959">
    <property type="entry name" value="RutC-like_sf"/>
</dbReference>
<dbReference type="InterPro" id="IPR006175">
    <property type="entry name" value="YjgF/YER057c/UK114"/>
</dbReference>
<keyword evidence="8" id="KW-1185">Reference proteome</keyword>
<dbReference type="RefSeq" id="XP_016758222.1">
    <property type="nucleotide sequence ID" value="XM_016906628.1"/>
</dbReference>
<dbReference type="CDD" id="cd06156">
    <property type="entry name" value="eu_AANH_C_2"/>
    <property type="match status" value="1"/>
</dbReference>
<dbReference type="InterPro" id="IPR030662">
    <property type="entry name" value="DPH6/MJ0570"/>
</dbReference>
<dbReference type="GeneID" id="27903765"/>
<dbReference type="SUPFAM" id="SSF52402">
    <property type="entry name" value="Adenine nucleotide alpha hydrolases-like"/>
    <property type="match status" value="1"/>
</dbReference>
<keyword evidence="7" id="KW-0378">Hydrolase</keyword>
<evidence type="ECO:0000256" key="5">
    <source>
        <dbReference type="ARBA" id="ARBA00048108"/>
    </source>
</evidence>
<gene>
    <name evidence="7" type="ORF">SEPMUDRAFT_151143</name>
</gene>
<dbReference type="Gene3D" id="3.90.1490.10">
    <property type="entry name" value="putative n-type atp pyrophosphatase, domain 2"/>
    <property type="match status" value="1"/>
</dbReference>
<dbReference type="OMA" id="HCRLAQS"/>
<dbReference type="eggNOG" id="KOG2316">
    <property type="taxonomic scope" value="Eukaryota"/>
</dbReference>
<dbReference type="OrthoDB" id="686384at2759"/>
<dbReference type="InterPro" id="IPR002761">
    <property type="entry name" value="Diphthami_syn_dom"/>
</dbReference>
<evidence type="ECO:0000256" key="1">
    <source>
        <dbReference type="ARBA" id="ARBA00012089"/>
    </source>
</evidence>
<evidence type="ECO:0000256" key="3">
    <source>
        <dbReference type="ARBA" id="ARBA00029814"/>
    </source>
</evidence>
<name>M3AVL0_SPHMS</name>
<protein>
    <recommendedName>
        <fullName evidence="2">Diphthine--ammonia ligase</fullName>
        <ecNumber evidence="1">6.3.1.14</ecNumber>
    </recommendedName>
    <alternativeName>
        <fullName evidence="3">Diphthamide synthase</fullName>
    </alternativeName>
    <alternativeName>
        <fullName evidence="4">Diphthamide synthetase</fullName>
    </alternativeName>
</protein>
<dbReference type="PANTHER" id="PTHR12196">
    <property type="entry name" value="DOMAIN OF UNKNOWN FUNCTION 71 DUF71 -CONTAINING PROTEIN"/>
    <property type="match status" value="1"/>
</dbReference>
<dbReference type="GO" id="GO:0017178">
    <property type="term" value="F:diphthine-ammonia ligase activity"/>
    <property type="evidence" value="ECO:0007669"/>
    <property type="project" value="UniProtKB-EC"/>
</dbReference>
<sequence length="600" mass="64749">MYQTIGHAVIPLYEKALGLPLYRQEIQGTATVHERDYHHGDSEDETESLVPLLHKVLAAHPEVNAVSTGAILSDYQRTRVESVALRLGLTPLSYLWQWPSLPPQTPTSLLQDMAAVGQDSRIIKVASGGLDESFLWQNVAEARIISRLSKAAERFGTTGDGAVLGEGGEFETLAISGPAPLWKGRITIASEDIDIVPGEAGSASVKLRKASVALHSAEHSQALSAPAIRVPPLLDTEFDQMLQSLKSKQSFEPDDTIRAFSRPPVLPATGGVDQIETGAELLTNLTAEGATAAMQMGAIMDGALVTLARMGHSIHDVVNTIIVLRDMLDFTAVNPVYGSYFSRPNPPARITVACADVLPRDALLTVSMVVAPGEREGLHVQSRSYWAPANIGPYSQAIKQRPSGETAGGQVYIAGQIPLEPASMQLPASLGSPKEPTADFTLQSVLALQHLDRIGKVMKMKQWTYGIAFLASSGVDQTVIARRSDIARHAWKEYHSLSSGSTGAAEVNEDESEDFDVWDQQRGSRQRGWQSYVSAPENHTTLDERLPSPIAQMSVVTSDSLPRGADIEWVGFGNSTGNQGSTLPAHLASLLRSFEHRIIP</sequence>
<dbReference type="GO" id="GO:0017183">
    <property type="term" value="P:protein histidyl modification to diphthamide"/>
    <property type="evidence" value="ECO:0007669"/>
    <property type="project" value="TreeGrafter"/>
</dbReference>
<dbReference type="Gene3D" id="3.30.1330.40">
    <property type="entry name" value="RutC-like"/>
    <property type="match status" value="2"/>
</dbReference>
<dbReference type="InterPro" id="IPR014729">
    <property type="entry name" value="Rossmann-like_a/b/a_fold"/>
</dbReference>
<dbReference type="EC" id="6.3.1.14" evidence="1"/>
<dbReference type="HOGENOM" id="CLU_010289_2_0_1"/>
<dbReference type="Pfam" id="PF01902">
    <property type="entry name" value="Diphthami_syn_2"/>
    <property type="match status" value="1"/>
</dbReference>
<dbReference type="Pfam" id="PF01042">
    <property type="entry name" value="Ribonuc_L-PSP"/>
    <property type="match status" value="1"/>
</dbReference>
<dbReference type="GO" id="GO:0016787">
    <property type="term" value="F:hydrolase activity"/>
    <property type="evidence" value="ECO:0007669"/>
    <property type="project" value="UniProtKB-KW"/>
</dbReference>
<evidence type="ECO:0000256" key="4">
    <source>
        <dbReference type="ARBA" id="ARBA00031552"/>
    </source>
</evidence>
<dbReference type="eggNOG" id="KOG2317">
    <property type="taxonomic scope" value="Eukaryota"/>
</dbReference>
<dbReference type="PANTHER" id="PTHR12196:SF2">
    <property type="entry name" value="DIPHTHINE--AMMONIA LIGASE"/>
    <property type="match status" value="1"/>
</dbReference>
<dbReference type="Proteomes" id="UP000016931">
    <property type="component" value="Unassembled WGS sequence"/>
</dbReference>
<evidence type="ECO:0000313" key="8">
    <source>
        <dbReference type="Proteomes" id="UP000016931"/>
    </source>
</evidence>
<evidence type="ECO:0000313" key="7">
    <source>
        <dbReference type="EMBL" id="EMF10101.1"/>
    </source>
</evidence>
<proteinExistence type="predicted"/>
<dbReference type="CDD" id="cd01994">
    <property type="entry name" value="AANH_PF0828-like"/>
    <property type="match status" value="1"/>
</dbReference>
<organism evidence="7 8">
    <name type="scientific">Sphaerulina musiva (strain SO2202)</name>
    <name type="common">Poplar stem canker fungus</name>
    <name type="synonym">Septoria musiva</name>
    <dbReference type="NCBI Taxonomy" id="692275"/>
    <lineage>
        <taxon>Eukaryota</taxon>
        <taxon>Fungi</taxon>
        <taxon>Dikarya</taxon>
        <taxon>Ascomycota</taxon>
        <taxon>Pezizomycotina</taxon>
        <taxon>Dothideomycetes</taxon>
        <taxon>Dothideomycetidae</taxon>
        <taxon>Mycosphaerellales</taxon>
        <taxon>Mycosphaerellaceae</taxon>
        <taxon>Sphaerulina</taxon>
    </lineage>
</organism>
<evidence type="ECO:0000256" key="2">
    <source>
        <dbReference type="ARBA" id="ARBA00018426"/>
    </source>
</evidence>
<evidence type="ECO:0000259" key="6">
    <source>
        <dbReference type="Pfam" id="PF01902"/>
    </source>
</evidence>